<evidence type="ECO:0000313" key="2">
    <source>
        <dbReference type="Proteomes" id="UP001243330"/>
    </source>
</evidence>
<evidence type="ECO:0008006" key="3">
    <source>
        <dbReference type="Google" id="ProtNLM"/>
    </source>
</evidence>
<evidence type="ECO:0000313" key="1">
    <source>
        <dbReference type="EMBL" id="KAK1857208.1"/>
    </source>
</evidence>
<dbReference type="InterPro" id="IPR036047">
    <property type="entry name" value="F-box-like_dom_sf"/>
</dbReference>
<reference evidence="1" key="1">
    <citation type="submission" date="2023-01" db="EMBL/GenBank/DDBJ databases">
        <title>Colletotrichum chrysophilum M932 genome sequence.</title>
        <authorList>
            <person name="Baroncelli R."/>
        </authorList>
    </citation>
    <scope>NUCLEOTIDE SEQUENCE</scope>
    <source>
        <strain evidence="1">M932</strain>
    </source>
</reference>
<gene>
    <name evidence="1" type="ORF">CCHR01_00282</name>
</gene>
<dbReference type="Proteomes" id="UP001243330">
    <property type="component" value="Unassembled WGS sequence"/>
</dbReference>
<name>A0AAD9EQX4_9PEZI</name>
<dbReference type="SUPFAM" id="SSF81383">
    <property type="entry name" value="F-box domain"/>
    <property type="match status" value="1"/>
</dbReference>
<keyword evidence="2" id="KW-1185">Reference proteome</keyword>
<proteinExistence type="predicted"/>
<dbReference type="AlphaFoldDB" id="A0AAD9EQX4"/>
<protein>
    <recommendedName>
        <fullName evidence="3">F-box domain-containing protein</fullName>
    </recommendedName>
</protein>
<sequence length="270" mass="32232">MTLTRVASLCHLRQHNLCIPLKMIYLSYELLDAILTYLPTRKKWLLRRTCKAFNDVLLQQLFKMLRKLQRACKTLPGNVKFLPHEMEHFYNFLLQAGLYEGLPRVTESHRYEWRDKYQYPHEPYDHLPFTLTQASKMHNPLYTSVCGLTMLHLYDMHREAGVMGVCGTWAVYCSYCNFRRSAVRDCPDGFRGCGGMMSLNRNMPRCAYWYTARMFRSVRMWEYQSYLEEAFGVYEAIEDIERRCEHFDAVRRREYQEASIGGVWKPPRWP</sequence>
<organism evidence="1 2">
    <name type="scientific">Colletotrichum chrysophilum</name>
    <dbReference type="NCBI Taxonomy" id="1836956"/>
    <lineage>
        <taxon>Eukaryota</taxon>
        <taxon>Fungi</taxon>
        <taxon>Dikarya</taxon>
        <taxon>Ascomycota</taxon>
        <taxon>Pezizomycotina</taxon>
        <taxon>Sordariomycetes</taxon>
        <taxon>Hypocreomycetidae</taxon>
        <taxon>Glomerellales</taxon>
        <taxon>Glomerellaceae</taxon>
        <taxon>Colletotrichum</taxon>
        <taxon>Colletotrichum gloeosporioides species complex</taxon>
    </lineage>
</organism>
<comment type="caution">
    <text evidence="1">The sequence shown here is derived from an EMBL/GenBank/DDBJ whole genome shotgun (WGS) entry which is preliminary data.</text>
</comment>
<dbReference type="EMBL" id="JAQOWY010000002">
    <property type="protein sequence ID" value="KAK1857208.1"/>
    <property type="molecule type" value="Genomic_DNA"/>
</dbReference>
<accession>A0AAD9EQX4</accession>